<dbReference type="EMBL" id="CP031417">
    <property type="protein sequence ID" value="AXK81949.1"/>
    <property type="molecule type" value="Genomic_DNA"/>
</dbReference>
<dbReference type="KEGG" id="ptaw:DW352_16305"/>
<protein>
    <submittedName>
        <fullName evidence="3">Gfo/Idh/MocA family oxidoreductase</fullName>
    </submittedName>
</protein>
<feature type="domain" description="Gfo/Idh/MocA-like oxidoreductase C-terminal" evidence="2">
    <location>
        <begin position="136"/>
        <end position="340"/>
    </location>
</feature>
<dbReference type="Pfam" id="PF02894">
    <property type="entry name" value="GFO_IDH_MocA_C"/>
    <property type="match status" value="1"/>
</dbReference>
<dbReference type="Gene3D" id="3.40.50.720">
    <property type="entry name" value="NAD(P)-binding Rossmann-like Domain"/>
    <property type="match status" value="1"/>
</dbReference>
<proteinExistence type="predicted"/>
<dbReference type="PANTHER" id="PTHR43377:SF1">
    <property type="entry name" value="BILIVERDIN REDUCTASE A"/>
    <property type="match status" value="1"/>
</dbReference>
<name>A0A345ZYF2_9HYPH</name>
<evidence type="ECO:0000313" key="3">
    <source>
        <dbReference type="EMBL" id="AXK81949.1"/>
    </source>
</evidence>
<dbReference type="PANTHER" id="PTHR43377">
    <property type="entry name" value="BILIVERDIN REDUCTASE A"/>
    <property type="match status" value="1"/>
</dbReference>
<dbReference type="AlphaFoldDB" id="A0A345ZYF2"/>
<dbReference type="InterPro" id="IPR004104">
    <property type="entry name" value="Gfo/Idh/MocA-like_OxRdtase_C"/>
</dbReference>
<reference evidence="3 4" key="1">
    <citation type="submission" date="2018-07" db="EMBL/GenBank/DDBJ databases">
        <authorList>
            <person name="Quirk P.G."/>
            <person name="Krulwich T.A."/>
        </authorList>
    </citation>
    <scope>NUCLEOTIDE SEQUENCE [LARGE SCALE GENOMIC DNA]</scope>
    <source>
        <strain evidence="3 4">CC-BB4</strain>
    </source>
</reference>
<dbReference type="OrthoDB" id="9800846at2"/>
<accession>A0A345ZYF2</accession>
<evidence type="ECO:0000313" key="4">
    <source>
        <dbReference type="Proteomes" id="UP000254889"/>
    </source>
</evidence>
<dbReference type="InterPro" id="IPR051450">
    <property type="entry name" value="Gfo/Idh/MocA_Oxidoreductases"/>
</dbReference>
<dbReference type="Gene3D" id="3.30.360.10">
    <property type="entry name" value="Dihydrodipicolinate Reductase, domain 2"/>
    <property type="match status" value="1"/>
</dbReference>
<dbReference type="RefSeq" id="WP_115692328.1">
    <property type="nucleotide sequence ID" value="NZ_CP031417.1"/>
</dbReference>
<dbReference type="InterPro" id="IPR000683">
    <property type="entry name" value="Gfo/Idh/MocA-like_OxRdtase_N"/>
</dbReference>
<gene>
    <name evidence="3" type="ORF">DW352_16305</name>
</gene>
<dbReference type="Proteomes" id="UP000254889">
    <property type="component" value="Chromosome"/>
</dbReference>
<dbReference type="SUPFAM" id="SSF51735">
    <property type="entry name" value="NAD(P)-binding Rossmann-fold domains"/>
    <property type="match status" value="1"/>
</dbReference>
<dbReference type="Pfam" id="PF01408">
    <property type="entry name" value="GFO_IDH_MocA"/>
    <property type="match status" value="1"/>
</dbReference>
<dbReference type="GO" id="GO:0000166">
    <property type="term" value="F:nucleotide binding"/>
    <property type="evidence" value="ECO:0007669"/>
    <property type="project" value="InterPro"/>
</dbReference>
<dbReference type="SUPFAM" id="SSF55347">
    <property type="entry name" value="Glyceraldehyde-3-phosphate dehydrogenase-like, C-terminal domain"/>
    <property type="match status" value="1"/>
</dbReference>
<evidence type="ECO:0000259" key="1">
    <source>
        <dbReference type="Pfam" id="PF01408"/>
    </source>
</evidence>
<organism evidence="3 4">
    <name type="scientific">Pseudolabrys taiwanensis</name>
    <dbReference type="NCBI Taxonomy" id="331696"/>
    <lineage>
        <taxon>Bacteria</taxon>
        <taxon>Pseudomonadati</taxon>
        <taxon>Pseudomonadota</taxon>
        <taxon>Alphaproteobacteria</taxon>
        <taxon>Hyphomicrobiales</taxon>
        <taxon>Xanthobacteraceae</taxon>
        <taxon>Pseudolabrys</taxon>
    </lineage>
</organism>
<feature type="domain" description="Gfo/Idh/MocA-like oxidoreductase N-terminal" evidence="1">
    <location>
        <begin position="6"/>
        <end position="124"/>
    </location>
</feature>
<keyword evidence="4" id="KW-1185">Reference proteome</keyword>
<sequence>MKTVEAAVIGVGWIGGLRAETLSRTALCDKLHLCDIKPDRLAEVKALYNPASTTLDYNDIINNPNISVVYVSTTPEANHYPIARDCLKGGKHVMLEKPIALELWEADELIHLSKTNNLKFTIGYSQRFNTKIAYAKKKIVDGTLGNVVSVLVSRHLSRELGKKIAGRVRLSPVVMESTHDLDFVYWLLEPAKPVRVYSQGAYGYMQPVNGSHDVMFTTVTMDNGVVVMIGGGWNLPPSYPNYCSTWIEITGTDGSLFLDDTQRDNWLNTARRGQEFPMSTMPGEMVDHVFAGGIGPETIYFLESCIKNRPVMVTPESARCVMETYSAADLSADRGEPVNLPLSNETISAIADFKQKIRAGLNV</sequence>
<evidence type="ECO:0000259" key="2">
    <source>
        <dbReference type="Pfam" id="PF02894"/>
    </source>
</evidence>
<dbReference type="InterPro" id="IPR036291">
    <property type="entry name" value="NAD(P)-bd_dom_sf"/>
</dbReference>